<feature type="coiled-coil region" evidence="1">
    <location>
        <begin position="88"/>
        <end position="115"/>
    </location>
</feature>
<gene>
    <name evidence="3" type="ORF">H9625_15880</name>
</gene>
<keyword evidence="4" id="KW-1185">Reference proteome</keyword>
<comment type="caution">
    <text evidence="3">The sequence shown here is derived from an EMBL/GenBank/DDBJ whole genome shotgun (WGS) entry which is preliminary data.</text>
</comment>
<keyword evidence="1" id="KW-0175">Coiled coil</keyword>
<name>A0ABR8YCF3_9BACT</name>
<evidence type="ECO:0000259" key="2">
    <source>
        <dbReference type="PROSITE" id="PS50943"/>
    </source>
</evidence>
<dbReference type="RefSeq" id="WP_140406965.1">
    <property type="nucleotide sequence ID" value="NZ_JACSPP010000077.1"/>
</dbReference>
<dbReference type="CDD" id="cd00093">
    <property type="entry name" value="HTH_XRE"/>
    <property type="match status" value="1"/>
</dbReference>
<evidence type="ECO:0000256" key="1">
    <source>
        <dbReference type="SAM" id="Coils"/>
    </source>
</evidence>
<dbReference type="EMBL" id="JACSPP010000077">
    <property type="protein sequence ID" value="MBD8041890.1"/>
    <property type="molecule type" value="Genomic_DNA"/>
</dbReference>
<reference evidence="3 4" key="1">
    <citation type="submission" date="2020-08" db="EMBL/GenBank/DDBJ databases">
        <title>A Genomic Blueprint of the Chicken Gut Microbiome.</title>
        <authorList>
            <person name="Gilroy R."/>
            <person name="Ravi A."/>
            <person name="Getino M."/>
            <person name="Pursley I."/>
            <person name="Horton D.L."/>
            <person name="Alikhan N.-F."/>
            <person name="Baker D."/>
            <person name="Gharbi K."/>
            <person name="Hall N."/>
            <person name="Watson M."/>
            <person name="Adriaenssens E.M."/>
            <person name="Foster-Nyarko E."/>
            <person name="Jarju S."/>
            <person name="Secka A."/>
            <person name="Antonio M."/>
            <person name="Oren A."/>
            <person name="Chaudhuri R."/>
            <person name="La Ragione R.M."/>
            <person name="Hildebrand F."/>
            <person name="Pallen M.J."/>
        </authorList>
    </citation>
    <scope>NUCLEOTIDE SEQUENCE [LARGE SCALE GENOMIC DNA]</scope>
    <source>
        <strain evidence="3 4">Sa1CVN1</strain>
    </source>
</reference>
<accession>A0ABR8YCF3</accession>
<dbReference type="InterPro" id="IPR010982">
    <property type="entry name" value="Lambda_DNA-bd_dom_sf"/>
</dbReference>
<dbReference type="SMART" id="SM00530">
    <property type="entry name" value="HTH_XRE"/>
    <property type="match status" value="1"/>
</dbReference>
<protein>
    <submittedName>
        <fullName evidence="3">Helix-turn-helix transcriptional regulator</fullName>
    </submittedName>
</protein>
<sequence length="115" mass="13237">MFKGQIISDLIDKRRAKKVDVYTYAGITKATLDNIIKGISIPNCTTIEKIADFFDVSIDEFFEREKHHLNIGHTVNGNGNNVSGDIQLHECQKEIEHLKELLNEKERLIQVLMKR</sequence>
<dbReference type="Gene3D" id="1.10.260.40">
    <property type="entry name" value="lambda repressor-like DNA-binding domains"/>
    <property type="match status" value="1"/>
</dbReference>
<evidence type="ECO:0000313" key="4">
    <source>
        <dbReference type="Proteomes" id="UP000620874"/>
    </source>
</evidence>
<dbReference type="SUPFAM" id="SSF47413">
    <property type="entry name" value="lambda repressor-like DNA-binding domains"/>
    <property type="match status" value="1"/>
</dbReference>
<dbReference type="Pfam" id="PF13443">
    <property type="entry name" value="HTH_26"/>
    <property type="match status" value="1"/>
</dbReference>
<proteinExistence type="predicted"/>
<dbReference type="Proteomes" id="UP000620874">
    <property type="component" value="Unassembled WGS sequence"/>
</dbReference>
<feature type="domain" description="HTH cro/C1-type" evidence="2">
    <location>
        <begin position="25"/>
        <end position="61"/>
    </location>
</feature>
<dbReference type="PROSITE" id="PS50943">
    <property type="entry name" value="HTH_CROC1"/>
    <property type="match status" value="1"/>
</dbReference>
<dbReference type="InterPro" id="IPR001387">
    <property type="entry name" value="Cro/C1-type_HTH"/>
</dbReference>
<organism evidence="3 4">
    <name type="scientific">Phocaeicola intestinalis</name>
    <dbReference type="NCBI Taxonomy" id="2762212"/>
    <lineage>
        <taxon>Bacteria</taxon>
        <taxon>Pseudomonadati</taxon>
        <taxon>Bacteroidota</taxon>
        <taxon>Bacteroidia</taxon>
        <taxon>Bacteroidales</taxon>
        <taxon>Bacteroidaceae</taxon>
        <taxon>Phocaeicola</taxon>
    </lineage>
</organism>
<evidence type="ECO:0000313" key="3">
    <source>
        <dbReference type="EMBL" id="MBD8041890.1"/>
    </source>
</evidence>